<dbReference type="GO" id="GO:0022857">
    <property type="term" value="F:transmembrane transporter activity"/>
    <property type="evidence" value="ECO:0007669"/>
    <property type="project" value="InterPro"/>
</dbReference>
<feature type="transmembrane region" description="Helical" evidence="7">
    <location>
        <begin position="75"/>
        <end position="99"/>
    </location>
</feature>
<name>A5AML7_VITVI</name>
<evidence type="ECO:0000256" key="6">
    <source>
        <dbReference type="ARBA" id="ARBA00023136"/>
    </source>
</evidence>
<dbReference type="PANTHER" id="PTHR48021">
    <property type="match status" value="1"/>
</dbReference>
<comment type="similarity">
    <text evidence="2">Belongs to the major facilitator superfamily. Sugar transporter (TC 2.A.1.1) family.</text>
</comment>
<reference evidence="8" key="1">
    <citation type="journal article" date="2007" name="PLoS ONE">
        <title>The first genome sequence of an elite grapevine cultivar (Pinot noir Vitis vinifera L.): coping with a highly heterozygous genome.</title>
        <authorList>
            <person name="Velasco R."/>
            <person name="Zharkikh A."/>
            <person name="Troggio M."/>
            <person name="Cartwright D.A."/>
            <person name="Cestaro A."/>
            <person name="Pruss D."/>
            <person name="Pindo M."/>
            <person name="FitzGerald L.M."/>
            <person name="Vezzulli S."/>
            <person name="Reid J."/>
            <person name="Malacarne G."/>
            <person name="Iliev D."/>
            <person name="Coppola G."/>
            <person name="Wardell B."/>
            <person name="Micheletti D."/>
            <person name="Macalma T."/>
            <person name="Facci M."/>
            <person name="Mitchell J.T."/>
            <person name="Perazzolli M."/>
            <person name="Eldredge G."/>
            <person name="Gatto P."/>
            <person name="Oyzerski R."/>
            <person name="Moretto M."/>
            <person name="Gutin N."/>
            <person name="Stefanini M."/>
            <person name="Chen Y."/>
            <person name="Segala C."/>
            <person name="Davenport C."/>
            <person name="Dematte L."/>
            <person name="Mraz A."/>
            <person name="Battilana J."/>
            <person name="Stormo K."/>
            <person name="Costa F."/>
            <person name="Tao Q."/>
            <person name="Si-Ammour A."/>
            <person name="Harkins T."/>
            <person name="Lackey A."/>
            <person name="Perbost C."/>
            <person name="Taillon B."/>
            <person name="Stella A."/>
            <person name="Solovyev V."/>
            <person name="Fawcett J.A."/>
            <person name="Sterck L."/>
            <person name="Vandepoele K."/>
            <person name="Grando S.M."/>
            <person name="Toppo S."/>
            <person name="Moser C."/>
            <person name="Lanchbury J."/>
            <person name="Bogden R."/>
            <person name="Skolnick M."/>
            <person name="Sgaramella V."/>
            <person name="Bhatnagar S.K."/>
            <person name="Fontana P."/>
            <person name="Gutin A."/>
            <person name="Van de Peer Y."/>
            <person name="Salamini F."/>
            <person name="Viola R."/>
        </authorList>
    </citation>
    <scope>NUCLEOTIDE SEQUENCE</scope>
</reference>
<comment type="subcellular location">
    <subcellularLocation>
        <location evidence="1">Membrane</location>
        <topology evidence="1">Multi-pass membrane protein</topology>
    </subcellularLocation>
</comment>
<dbReference type="PANTHER" id="PTHR48021:SF48">
    <property type="entry name" value="MAJOR FACILITATOR SUPERFAMILY (MFS) PROFILE DOMAIN-CONTAINING PROTEIN"/>
    <property type="match status" value="1"/>
</dbReference>
<feature type="transmembrane region" description="Helical" evidence="7">
    <location>
        <begin position="382"/>
        <end position="400"/>
    </location>
</feature>
<feature type="transmembrane region" description="Helical" evidence="7">
    <location>
        <begin position="226"/>
        <end position="248"/>
    </location>
</feature>
<dbReference type="InterPro" id="IPR005828">
    <property type="entry name" value="MFS_sugar_transport-like"/>
</dbReference>
<protein>
    <submittedName>
        <fullName evidence="8">Uncharacterized protein</fullName>
    </submittedName>
</protein>
<dbReference type="InterPro" id="IPR003663">
    <property type="entry name" value="Sugar/inositol_transpt"/>
</dbReference>
<dbReference type="InterPro" id="IPR036259">
    <property type="entry name" value="MFS_trans_sf"/>
</dbReference>
<keyword evidence="4 7" id="KW-0812">Transmembrane</keyword>
<dbReference type="GO" id="GO:0016020">
    <property type="term" value="C:membrane"/>
    <property type="evidence" value="ECO:0007669"/>
    <property type="project" value="UniProtKB-SubCell"/>
</dbReference>
<keyword evidence="6 7" id="KW-0472">Membrane</keyword>
<proteinExistence type="inferred from homology"/>
<sequence length="755" mass="81441">MVALGAAVAMIPPLSQLLLSSALQWQSAVPSLVAVLSQVLVSPKSIYLRMVLLFEKQFRKVGYSSPAESGIMDDLGLSVAEYSVFGSILTIGGIVGAVICGKITDLFGRRGDYWWLDLGRLSIGFGIGLICYVVPVYIAEIMPKNIRGGFTSANTVIGLFFIPESPRWLAKVGQEARLEAALQRLRGKNADISQEAAEIRVYTEAFQQLSEARILDLFQRRYAHSLIVGVGLMVLQQFGGSNAILYYASSIFKSAGRNEDINLWFMTGFSTTFGTRAMAILQAYLASLCMGVAGLPWVVMSEEMERASMEEGLLLEVKTADKYGGIGGSDDGDSSSSLTAAVVFSTAVAVCASFTYGCATGYTSPAESGIIDDLALSVAEYSFFGSILTIGGILGAAIGGKITDLIGRRGVPVYIAEITPQNIRGGFTSAHMARVGREEDLVAALRRLRGVNADISQEAAEIQDYTGAFQHLSEARILDLLQRRYAHSLIVGVGLMVLQQFGGSNAIAYYASAIFESADFSSTFGIRAMAILQVSAAGMCLSCLVVALSFLLQAYTANFSMGVAGLPWVVMSERGEWGQSLQGSGLQETHSKGHCCLGMVVRNQRTFFQARAVNCRGTGRIQQGAPWSSGDIVLLSIWRATGFSSQGRHEEGLLLARHDAVSLDDDGNSTVKLRTLFQCHIHSDQILKEDPLRVGILLMEDMKGMAISPSLSAKAEMDSFLYGIKLLKLVKENETLVSASYGFNIFKAPSRLLWC</sequence>
<evidence type="ECO:0000256" key="3">
    <source>
        <dbReference type="ARBA" id="ARBA00022597"/>
    </source>
</evidence>
<feature type="transmembrane region" description="Helical" evidence="7">
    <location>
        <begin position="530"/>
        <end position="552"/>
    </location>
</feature>
<evidence type="ECO:0000256" key="2">
    <source>
        <dbReference type="ARBA" id="ARBA00010992"/>
    </source>
</evidence>
<feature type="transmembrane region" description="Helical" evidence="7">
    <location>
        <begin position="485"/>
        <end position="510"/>
    </location>
</feature>
<evidence type="ECO:0000256" key="7">
    <source>
        <dbReference type="SAM" id="Phobius"/>
    </source>
</evidence>
<feature type="transmembrane region" description="Helical" evidence="7">
    <location>
        <begin position="338"/>
        <end position="362"/>
    </location>
</feature>
<evidence type="ECO:0000256" key="1">
    <source>
        <dbReference type="ARBA" id="ARBA00004141"/>
    </source>
</evidence>
<dbReference type="AlphaFoldDB" id="A5AML7"/>
<dbReference type="InterPro" id="IPR050549">
    <property type="entry name" value="MFS_Trehalose_Transporter"/>
</dbReference>
<dbReference type="SUPFAM" id="SSF103473">
    <property type="entry name" value="MFS general substrate transporter"/>
    <property type="match status" value="2"/>
</dbReference>
<keyword evidence="3" id="KW-0762">Sugar transport</keyword>
<feature type="transmembrane region" description="Helical" evidence="7">
    <location>
        <begin position="119"/>
        <end position="139"/>
    </location>
</feature>
<feature type="transmembrane region" description="Helical" evidence="7">
    <location>
        <begin position="279"/>
        <end position="299"/>
    </location>
</feature>
<organism evidence="8">
    <name type="scientific">Vitis vinifera</name>
    <name type="common">Grape</name>
    <dbReference type="NCBI Taxonomy" id="29760"/>
    <lineage>
        <taxon>Eukaryota</taxon>
        <taxon>Viridiplantae</taxon>
        <taxon>Streptophyta</taxon>
        <taxon>Embryophyta</taxon>
        <taxon>Tracheophyta</taxon>
        <taxon>Spermatophyta</taxon>
        <taxon>Magnoliopsida</taxon>
        <taxon>eudicotyledons</taxon>
        <taxon>Gunneridae</taxon>
        <taxon>Pentapetalae</taxon>
        <taxon>rosids</taxon>
        <taxon>Vitales</taxon>
        <taxon>Vitaceae</taxon>
        <taxon>Viteae</taxon>
        <taxon>Vitis</taxon>
    </lineage>
</organism>
<dbReference type="Pfam" id="PF00083">
    <property type="entry name" value="Sugar_tr"/>
    <property type="match status" value="3"/>
</dbReference>
<keyword evidence="3" id="KW-0813">Transport</keyword>
<evidence type="ECO:0000256" key="4">
    <source>
        <dbReference type="ARBA" id="ARBA00022692"/>
    </source>
</evidence>
<accession>A5AML7</accession>
<dbReference type="EMBL" id="AM430245">
    <property type="protein sequence ID" value="CAN82356.1"/>
    <property type="molecule type" value="Genomic_DNA"/>
</dbReference>
<dbReference type="PRINTS" id="PR00171">
    <property type="entry name" value="SUGRTRNSPORT"/>
</dbReference>
<gene>
    <name evidence="8" type="ORF">VITISV_021934</name>
</gene>
<keyword evidence="5 7" id="KW-1133">Transmembrane helix</keyword>
<evidence type="ECO:0000313" key="8">
    <source>
        <dbReference type="EMBL" id="CAN82356.1"/>
    </source>
</evidence>
<evidence type="ECO:0000256" key="5">
    <source>
        <dbReference type="ARBA" id="ARBA00022989"/>
    </source>
</evidence>
<dbReference type="Gene3D" id="1.20.1250.20">
    <property type="entry name" value="MFS general substrate transporter like domains"/>
    <property type="match status" value="4"/>
</dbReference>